<feature type="compositionally biased region" description="Low complexity" evidence="19">
    <location>
        <begin position="543"/>
        <end position="560"/>
    </location>
</feature>
<feature type="transmembrane region" description="Helical" evidence="20">
    <location>
        <begin position="486"/>
        <end position="510"/>
    </location>
</feature>
<dbReference type="InterPro" id="IPR001611">
    <property type="entry name" value="Leu-rich_rpt"/>
</dbReference>
<feature type="compositionally biased region" description="Polar residues" evidence="19">
    <location>
        <begin position="466"/>
        <end position="477"/>
    </location>
</feature>
<evidence type="ECO:0000256" key="1">
    <source>
        <dbReference type="ARBA" id="ARBA00004162"/>
    </source>
</evidence>
<evidence type="ECO:0000256" key="2">
    <source>
        <dbReference type="ARBA" id="ARBA00008684"/>
    </source>
</evidence>
<keyword evidence="9" id="KW-0677">Repeat</keyword>
<dbReference type="InterPro" id="IPR052422">
    <property type="entry name" value="Auxin_Ser/Thr_Kinase"/>
</dbReference>
<evidence type="ECO:0000256" key="19">
    <source>
        <dbReference type="SAM" id="MobiDB-lite"/>
    </source>
</evidence>
<evidence type="ECO:0000256" key="4">
    <source>
        <dbReference type="ARBA" id="ARBA00022527"/>
    </source>
</evidence>
<evidence type="ECO:0000256" key="20">
    <source>
        <dbReference type="SAM" id="Phobius"/>
    </source>
</evidence>
<evidence type="ECO:0000256" key="14">
    <source>
        <dbReference type="ARBA" id="ARBA00023136"/>
    </source>
</evidence>
<feature type="region of interest" description="Disordered" evidence="19">
    <location>
        <begin position="456"/>
        <end position="478"/>
    </location>
</feature>
<dbReference type="InterPro" id="IPR016024">
    <property type="entry name" value="ARM-type_fold"/>
</dbReference>
<keyword evidence="15" id="KW-1015">Disulfide bond</keyword>
<evidence type="ECO:0000256" key="7">
    <source>
        <dbReference type="ARBA" id="ARBA00022692"/>
    </source>
</evidence>
<evidence type="ECO:0000256" key="13">
    <source>
        <dbReference type="ARBA" id="ARBA00022989"/>
    </source>
</evidence>
<dbReference type="PROSITE" id="PS00107">
    <property type="entry name" value="PROTEIN_KINASE_ATP"/>
    <property type="match status" value="1"/>
</dbReference>
<dbReference type="SMART" id="SM00369">
    <property type="entry name" value="LRR_TYP"/>
    <property type="match status" value="6"/>
</dbReference>
<dbReference type="InterPro" id="IPR001245">
    <property type="entry name" value="Ser-Thr/Tyr_kinase_cat_dom"/>
</dbReference>
<keyword evidence="6" id="KW-0808">Transferase</keyword>
<comment type="subcellular location">
    <subcellularLocation>
        <location evidence="1">Cell membrane</location>
        <topology evidence="1">Single-pass membrane protein</topology>
    </subcellularLocation>
</comment>
<dbReference type="Gene3D" id="3.30.200.20">
    <property type="entry name" value="Phosphorylase Kinase, domain 1"/>
    <property type="match status" value="1"/>
</dbReference>
<dbReference type="GO" id="GO:0051707">
    <property type="term" value="P:response to other organism"/>
    <property type="evidence" value="ECO:0007669"/>
    <property type="project" value="UniProtKB-ARBA"/>
</dbReference>
<dbReference type="SUPFAM" id="SSF56112">
    <property type="entry name" value="Protein kinase-like (PK-like)"/>
    <property type="match status" value="1"/>
</dbReference>
<evidence type="ECO:0000256" key="11">
    <source>
        <dbReference type="ARBA" id="ARBA00022777"/>
    </source>
</evidence>
<dbReference type="PROSITE" id="PS00108">
    <property type="entry name" value="PROTEIN_KINASE_ST"/>
    <property type="match status" value="1"/>
</dbReference>
<dbReference type="GO" id="GO:0006952">
    <property type="term" value="P:defense response"/>
    <property type="evidence" value="ECO:0007669"/>
    <property type="project" value="UniProtKB-ARBA"/>
</dbReference>
<dbReference type="PROSITE" id="PS50011">
    <property type="entry name" value="PROTEIN_KINASE_DOM"/>
    <property type="match status" value="1"/>
</dbReference>
<keyword evidence="8 21" id="KW-0732">Signal</keyword>
<evidence type="ECO:0000256" key="17">
    <source>
        <dbReference type="ARBA" id="ARBA00023180"/>
    </source>
</evidence>
<evidence type="ECO:0000256" key="12">
    <source>
        <dbReference type="ARBA" id="ARBA00022840"/>
    </source>
</evidence>
<dbReference type="GO" id="GO:0005524">
    <property type="term" value="F:ATP binding"/>
    <property type="evidence" value="ECO:0007669"/>
    <property type="project" value="UniProtKB-UniRule"/>
</dbReference>
<comment type="caution">
    <text evidence="23">The sequence shown here is derived from an EMBL/GenBank/DDBJ whole genome shotgun (WGS) entry which is preliminary data.</text>
</comment>
<dbReference type="SMART" id="SM00220">
    <property type="entry name" value="S_TKc"/>
    <property type="match status" value="1"/>
</dbReference>
<dbReference type="InterPro" id="IPR013210">
    <property type="entry name" value="LRR_N_plant-typ"/>
</dbReference>
<dbReference type="Pfam" id="PF07714">
    <property type="entry name" value="PK_Tyr_Ser-Thr"/>
    <property type="match status" value="1"/>
</dbReference>
<dbReference type="EMBL" id="AUSU01001683">
    <property type="protein sequence ID" value="EPS70426.1"/>
    <property type="molecule type" value="Genomic_DNA"/>
</dbReference>
<keyword evidence="4" id="KW-0723">Serine/threonine-protein kinase</keyword>
<dbReference type="GO" id="GO:0005886">
    <property type="term" value="C:plasma membrane"/>
    <property type="evidence" value="ECO:0007669"/>
    <property type="project" value="UniProtKB-SubCell"/>
</dbReference>
<name>S8CZC3_9LAMI</name>
<keyword evidence="11" id="KW-0418">Kinase</keyword>
<dbReference type="Gene3D" id="3.80.10.10">
    <property type="entry name" value="Ribonuclease Inhibitor"/>
    <property type="match status" value="2"/>
</dbReference>
<dbReference type="SUPFAM" id="SSF48371">
    <property type="entry name" value="ARM repeat"/>
    <property type="match status" value="1"/>
</dbReference>
<evidence type="ECO:0000259" key="22">
    <source>
        <dbReference type="PROSITE" id="PS50011"/>
    </source>
</evidence>
<keyword evidence="14 20" id="KW-0472">Membrane</keyword>
<keyword evidence="13 20" id="KW-1133">Transmembrane helix</keyword>
<dbReference type="GO" id="GO:0004674">
    <property type="term" value="F:protein serine/threonine kinase activity"/>
    <property type="evidence" value="ECO:0007669"/>
    <property type="project" value="UniProtKB-KW"/>
</dbReference>
<dbReference type="InterPro" id="IPR032675">
    <property type="entry name" value="LRR_dom_sf"/>
</dbReference>
<keyword evidence="12 18" id="KW-0067">ATP-binding</keyword>
<evidence type="ECO:0000256" key="10">
    <source>
        <dbReference type="ARBA" id="ARBA00022741"/>
    </source>
</evidence>
<dbReference type="InterPro" id="IPR003591">
    <property type="entry name" value="Leu-rich_rpt_typical-subtyp"/>
</dbReference>
<accession>S8CZC3</accession>
<keyword evidence="7 20" id="KW-0812">Transmembrane</keyword>
<dbReference type="PANTHER" id="PTHR47986">
    <property type="entry name" value="OSJNBA0070M12.3 PROTEIN"/>
    <property type="match status" value="1"/>
</dbReference>
<dbReference type="PANTHER" id="PTHR47986:SF13">
    <property type="entry name" value="RECEPTOR PROTEIN KINASE TMK1-LIKE"/>
    <property type="match status" value="1"/>
</dbReference>
<dbReference type="CDD" id="cd14066">
    <property type="entry name" value="STKc_IRAK"/>
    <property type="match status" value="1"/>
</dbReference>
<dbReference type="Pfam" id="PF00560">
    <property type="entry name" value="LRR_1"/>
    <property type="match status" value="4"/>
</dbReference>
<dbReference type="Gene3D" id="1.10.510.10">
    <property type="entry name" value="Transferase(Phosphotransferase) domain 1"/>
    <property type="match status" value="1"/>
</dbReference>
<feature type="binding site" evidence="18">
    <location>
        <position position="611"/>
    </location>
    <ligand>
        <name>ATP</name>
        <dbReference type="ChEBI" id="CHEBI:30616"/>
    </ligand>
</feature>
<comment type="similarity">
    <text evidence="2">Belongs to the protein kinase superfamily. Ser/Thr protein kinase family.</text>
</comment>
<keyword evidence="10 18" id="KW-0547">Nucleotide-binding</keyword>
<feature type="chain" id="PRO_5004549358" description="Protein kinase domain-containing protein" evidence="21">
    <location>
        <begin position="20"/>
        <end position="1687"/>
    </location>
</feature>
<dbReference type="FunFam" id="3.80.10.10:FF:000129">
    <property type="entry name" value="Leucine-rich repeat receptor-like kinase"/>
    <property type="match status" value="1"/>
</dbReference>
<evidence type="ECO:0000256" key="18">
    <source>
        <dbReference type="PROSITE-ProRule" id="PRU10141"/>
    </source>
</evidence>
<evidence type="ECO:0000256" key="16">
    <source>
        <dbReference type="ARBA" id="ARBA00023170"/>
    </source>
</evidence>
<dbReference type="FunFam" id="3.30.200.20:FF:000226">
    <property type="entry name" value="receptor protein kinase TMK1"/>
    <property type="match status" value="1"/>
</dbReference>
<dbReference type="OrthoDB" id="2018786at2759"/>
<dbReference type="Proteomes" id="UP000015453">
    <property type="component" value="Unassembled WGS sequence"/>
</dbReference>
<evidence type="ECO:0000256" key="3">
    <source>
        <dbReference type="ARBA" id="ARBA00022475"/>
    </source>
</evidence>
<feature type="region of interest" description="Disordered" evidence="19">
    <location>
        <begin position="538"/>
        <end position="560"/>
    </location>
</feature>
<keyword evidence="17" id="KW-0325">Glycoprotein</keyword>
<evidence type="ECO:0000256" key="5">
    <source>
        <dbReference type="ARBA" id="ARBA00022614"/>
    </source>
</evidence>
<proteinExistence type="inferred from homology"/>
<dbReference type="FunFam" id="3.80.10.10:FF:000190">
    <property type="entry name" value="Receptor-like kinase TMK4"/>
    <property type="match status" value="1"/>
</dbReference>
<sequence>MMEAVVFLAVFTHAVVVQSATDPDDLAILNQFKQGLENADLLQWPNNGSSIDPCGSPSWPHVYCSGDRVTQIQVRGLGLKGTLPRNLNKLSMLENLGLQQNQFNGSLPSFSGLSLLRFAYLDSNNFDTIPSDFFSGLSSVEVLALDYNPLNASTGGWSLPSDLEGSTQLKNLSLIGCNLIGPLPGFLGKIPSLEVLLLSYNGLGGGIPESFSGSLLTMLWLNDQTEGLTGSIDVVATMVSLTYLWLHGNHFSGRIPGNIGDLVSLQDLDLNRNNLVGFIPPGLANMTLKHLDLNNNGFMGPLPDFKAANATYKSNQFCLPDDPGVPCAPDVMSLLDFLDGVGFPNRLVQSWYGNSPCGGSWLGIGCDSKGNVDVIDLPSFNLSGTLSSSISNLASVSRINLRSNNLSGSVPEKWTSLKSLTVLDLSGNNLSPPLPGFRSDVKVILDGNSLFDSKSSYHGGAARPSLSPNGTASSTNPDGGRVSKRLVVIVAPVASFAFLVCFVVPLSLYIRTKRKKRRQLAPSSLVVHPMESGVKITVADPTSRSGVSSPASGSIRSGSHSHAVESGGLVISVQVLRKVTNDFAPENELGRGGFGVVYKGELDDGTKIAVKRMEAGGAICSKGLEEFRSEIAVLSKVRHRHLVSLLGYSVEGNERILVYEYMAEGALSTHLFHWRKLGIEPLTWKRRLNIALDVARGIEYLHTLAHRCFIHRDLKSSNILLGDDFHAKVSDFGLVKLAPDGDGSVVTRLAGTFGYLAPEYAVTGKITTKADVFSFGVVLLELLTGMSALDECRPEESQYLVAWFWKMKANRDSLTSAVDPVLEDAADDESIAAVAELASHCTAREPGQRPDIGHAVNVLASLVDKWKPSDDDAEEYCGIDYSLPLNEMVRDWKEKEEKESLSYVDMEDTQGSIPARPAGFAESFTSADGRVVEMVKHKSQPKKPKKGGVDFKKYKRKVGRKLPPPKNATNTEVKSKAIVLPEQSIVSQKEGLAVSHKGLTLKELLQHTNHHNAKVRKDALLGIKEILLKHPPELKLHKLAVVEKLRERMGDDDKIVRETLYQLFKSVVLPACAKDFSNLEILHGYDFKVEVESNGPIAITKQLKDLLHIIVGCFLDFMPSVHDLIVRYLISEVRKSEQDQLLNPHLQNSGVGSSDILIIFSMLKKLWNVFPLNMNYQLSGKDDHRIFMFNIAITEILMRFRNWDEFPSALPDKVLEFIEVSLATKIESGNISYEKSLLPLIPYISKLVTQVSFDWRYRLLQDKGGGLLSLDSVDPTLLDYHIAWFRNLPSLLISLADKNPSCSKFYGFNSVWGKLLQLTLYFRGNSTTCIFNAAAGIHYGPFISLAPDIQELAICCLYYFSFIGPELLQSLLSCCSCHDLRSDTLLRILEVLQSAFRAGHIQVGDYASFHVTLLSRFRVSTENNSSPAEIYEKKRKWIAFKRITRSVRSYISDIGDAHLVFQMLEKIIIDQICGEIPLENKCGFLRLLVKLDSNPTRLLSPESLHGIGSALHQYLIDVVSVSNNNRTPPPLVHAIYISVTNRISLPIHLQDTGEEDEGKSSGSAAWTVNRREYYLAPLFRLISRSEPLLSRVLSSMGSRIFDSGYGEMKCVTFVLLRLFGSDAKTSSSSSRRVLVCCEAVVEETLKNLHNLLDFENLKLSFEERHRIRSEYDRVRGIVATKYEQRLL</sequence>
<evidence type="ECO:0000256" key="6">
    <source>
        <dbReference type="ARBA" id="ARBA00022679"/>
    </source>
</evidence>
<keyword evidence="24" id="KW-1185">Reference proteome</keyword>
<reference evidence="23 24" key="1">
    <citation type="journal article" date="2013" name="BMC Genomics">
        <title>The miniature genome of a carnivorous plant Genlisea aurea contains a low number of genes and short non-coding sequences.</title>
        <authorList>
            <person name="Leushkin E.V."/>
            <person name="Sutormin R.A."/>
            <person name="Nabieva E.R."/>
            <person name="Penin A.A."/>
            <person name="Kondrashov A.S."/>
            <person name="Logacheva M.D."/>
        </authorList>
    </citation>
    <scope>NUCLEOTIDE SEQUENCE [LARGE SCALE GENOMIC DNA]</scope>
</reference>
<evidence type="ECO:0000256" key="21">
    <source>
        <dbReference type="SAM" id="SignalP"/>
    </source>
</evidence>
<dbReference type="InterPro" id="IPR008271">
    <property type="entry name" value="Ser/Thr_kinase_AS"/>
</dbReference>
<dbReference type="FunFam" id="1.10.510.10:FF:000468">
    <property type="entry name" value="PTI1-like tyrosine-protein kinase 3"/>
    <property type="match status" value="1"/>
</dbReference>
<evidence type="ECO:0000313" key="24">
    <source>
        <dbReference type="Proteomes" id="UP000015453"/>
    </source>
</evidence>
<evidence type="ECO:0000256" key="9">
    <source>
        <dbReference type="ARBA" id="ARBA00022737"/>
    </source>
</evidence>
<dbReference type="Pfam" id="PF08263">
    <property type="entry name" value="LRRNT_2"/>
    <property type="match status" value="2"/>
</dbReference>
<dbReference type="InterPro" id="IPR017441">
    <property type="entry name" value="Protein_kinase_ATP_BS"/>
</dbReference>
<evidence type="ECO:0000313" key="23">
    <source>
        <dbReference type="EMBL" id="EPS70426.1"/>
    </source>
</evidence>
<evidence type="ECO:0000256" key="8">
    <source>
        <dbReference type="ARBA" id="ARBA00022729"/>
    </source>
</evidence>
<dbReference type="InterPro" id="IPR011009">
    <property type="entry name" value="Kinase-like_dom_sf"/>
</dbReference>
<protein>
    <recommendedName>
        <fullName evidence="22">Protein kinase domain-containing protein</fullName>
    </recommendedName>
</protein>
<feature type="domain" description="Protein kinase" evidence="22">
    <location>
        <begin position="583"/>
        <end position="862"/>
    </location>
</feature>
<dbReference type="InterPro" id="IPR000719">
    <property type="entry name" value="Prot_kinase_dom"/>
</dbReference>
<keyword evidence="16" id="KW-0675">Receptor</keyword>
<evidence type="ECO:0000256" key="15">
    <source>
        <dbReference type="ARBA" id="ARBA00023157"/>
    </source>
</evidence>
<gene>
    <name evidence="23" type="ORF">M569_04331</name>
</gene>
<dbReference type="SUPFAM" id="SSF52058">
    <property type="entry name" value="L domain-like"/>
    <property type="match status" value="2"/>
</dbReference>
<feature type="transmembrane region" description="Helical" evidence="20">
    <location>
        <begin position="772"/>
        <end position="789"/>
    </location>
</feature>
<keyword evidence="3" id="KW-1003">Cell membrane</keyword>
<keyword evidence="5" id="KW-0433">Leucine-rich repeat</keyword>
<feature type="signal peptide" evidence="21">
    <location>
        <begin position="1"/>
        <end position="19"/>
    </location>
</feature>
<organism evidence="23 24">
    <name type="scientific">Genlisea aurea</name>
    <dbReference type="NCBI Taxonomy" id="192259"/>
    <lineage>
        <taxon>Eukaryota</taxon>
        <taxon>Viridiplantae</taxon>
        <taxon>Streptophyta</taxon>
        <taxon>Embryophyta</taxon>
        <taxon>Tracheophyta</taxon>
        <taxon>Spermatophyta</taxon>
        <taxon>Magnoliopsida</taxon>
        <taxon>eudicotyledons</taxon>
        <taxon>Gunneridae</taxon>
        <taxon>Pentapetalae</taxon>
        <taxon>asterids</taxon>
        <taxon>lamiids</taxon>
        <taxon>Lamiales</taxon>
        <taxon>Lentibulariaceae</taxon>
        <taxon>Genlisea</taxon>
    </lineage>
</organism>